<dbReference type="Pfam" id="PF20969">
    <property type="entry name" value="MASE11"/>
    <property type="match status" value="1"/>
</dbReference>
<evidence type="ECO:0000313" key="5">
    <source>
        <dbReference type="Proteomes" id="UP000193450"/>
    </source>
</evidence>
<dbReference type="SMART" id="SM00267">
    <property type="entry name" value="GGDEF"/>
    <property type="match status" value="1"/>
</dbReference>
<feature type="transmembrane region" description="Helical" evidence="2">
    <location>
        <begin position="104"/>
        <end position="120"/>
    </location>
</feature>
<dbReference type="FunFam" id="3.30.70.270:FF:000001">
    <property type="entry name" value="Diguanylate cyclase domain protein"/>
    <property type="match status" value="1"/>
</dbReference>
<dbReference type="CDD" id="cd01949">
    <property type="entry name" value="GGDEF"/>
    <property type="match status" value="1"/>
</dbReference>
<dbReference type="OrthoDB" id="9812260at2"/>
<evidence type="ECO:0000256" key="1">
    <source>
        <dbReference type="ARBA" id="ARBA00001946"/>
    </source>
</evidence>
<keyword evidence="2" id="KW-1133">Transmembrane helix</keyword>
<feature type="transmembrane region" description="Helical" evidence="2">
    <location>
        <begin position="125"/>
        <end position="143"/>
    </location>
</feature>
<dbReference type="PANTHER" id="PTHR46663:SF2">
    <property type="entry name" value="GGDEF DOMAIN-CONTAINING PROTEIN"/>
    <property type="match status" value="1"/>
</dbReference>
<organism evidence="4 5">
    <name type="scientific">Oceanicoccus sagamiensis</name>
    <dbReference type="NCBI Taxonomy" id="716816"/>
    <lineage>
        <taxon>Bacteria</taxon>
        <taxon>Pseudomonadati</taxon>
        <taxon>Pseudomonadota</taxon>
        <taxon>Gammaproteobacteria</taxon>
        <taxon>Cellvibrionales</taxon>
        <taxon>Spongiibacteraceae</taxon>
        <taxon>Oceanicoccus</taxon>
    </lineage>
</organism>
<keyword evidence="2" id="KW-0472">Membrane</keyword>
<dbReference type="EMBL" id="CP019343">
    <property type="protein sequence ID" value="ARN72666.1"/>
    <property type="molecule type" value="Genomic_DNA"/>
</dbReference>
<dbReference type="InterPro" id="IPR029787">
    <property type="entry name" value="Nucleotide_cyclase"/>
</dbReference>
<dbReference type="Pfam" id="PF00990">
    <property type="entry name" value="GGDEF"/>
    <property type="match status" value="1"/>
</dbReference>
<dbReference type="PANTHER" id="PTHR46663">
    <property type="entry name" value="DIGUANYLATE CYCLASE DGCT-RELATED"/>
    <property type="match status" value="1"/>
</dbReference>
<evidence type="ECO:0000259" key="3">
    <source>
        <dbReference type="PROSITE" id="PS50887"/>
    </source>
</evidence>
<accession>A0A1X9N4I4</accession>
<protein>
    <recommendedName>
        <fullName evidence="3">GGDEF domain-containing protein</fullName>
    </recommendedName>
</protein>
<dbReference type="InterPro" id="IPR000160">
    <property type="entry name" value="GGDEF_dom"/>
</dbReference>
<feature type="transmembrane region" description="Helical" evidence="2">
    <location>
        <begin position="78"/>
        <end position="98"/>
    </location>
</feature>
<evidence type="ECO:0000313" key="4">
    <source>
        <dbReference type="EMBL" id="ARN72666.1"/>
    </source>
</evidence>
<comment type="cofactor">
    <cofactor evidence="1">
        <name>Mg(2+)</name>
        <dbReference type="ChEBI" id="CHEBI:18420"/>
    </cofactor>
</comment>
<dbReference type="SUPFAM" id="SSF55073">
    <property type="entry name" value="Nucleotide cyclase"/>
    <property type="match status" value="1"/>
</dbReference>
<keyword evidence="2" id="KW-0812">Transmembrane</keyword>
<reference evidence="4 5" key="1">
    <citation type="submission" date="2016-11" db="EMBL/GenBank/DDBJ databases">
        <title>Trade-off between light-utilization and light-protection in marine flavobacteria.</title>
        <authorList>
            <person name="Kumagai Y."/>
        </authorList>
    </citation>
    <scope>NUCLEOTIDE SEQUENCE [LARGE SCALE GENOMIC DNA]</scope>
    <source>
        <strain evidence="4 5">NBRC 107125</strain>
    </source>
</reference>
<dbReference type="InterPro" id="IPR043128">
    <property type="entry name" value="Rev_trsase/Diguanyl_cyclase"/>
</dbReference>
<feature type="transmembrane region" description="Helical" evidence="2">
    <location>
        <begin position="53"/>
        <end position="71"/>
    </location>
</feature>
<keyword evidence="5" id="KW-1185">Reference proteome</keyword>
<feature type="transmembrane region" description="Helical" evidence="2">
    <location>
        <begin position="26"/>
        <end position="47"/>
    </location>
</feature>
<dbReference type="InterPro" id="IPR048437">
    <property type="entry name" value="MASE11"/>
</dbReference>
<name>A0A1X9N4I4_9GAMM</name>
<dbReference type="KEGG" id="osg:BST96_00170"/>
<dbReference type="Proteomes" id="UP000193450">
    <property type="component" value="Chromosome"/>
</dbReference>
<dbReference type="PROSITE" id="PS50887">
    <property type="entry name" value="GGDEF"/>
    <property type="match status" value="1"/>
</dbReference>
<dbReference type="GO" id="GO:0003824">
    <property type="term" value="F:catalytic activity"/>
    <property type="evidence" value="ECO:0007669"/>
    <property type="project" value="UniProtKB-ARBA"/>
</dbReference>
<proteinExistence type="predicted"/>
<feature type="transmembrane region" description="Helical" evidence="2">
    <location>
        <begin position="163"/>
        <end position="185"/>
    </location>
</feature>
<dbReference type="NCBIfam" id="TIGR00254">
    <property type="entry name" value="GGDEF"/>
    <property type="match status" value="1"/>
</dbReference>
<gene>
    <name evidence="4" type="ORF">BST96_00170</name>
</gene>
<sequence>MQNDNPDLDGPQNRFDTVHGRFADRILIGFGVGCLIAVPSSLSRAFYTGWLPIYTLHFFLGVVLLGCALFRDRLTTQVKVLIPIFITLMAGASGLLQFGLAGNGISWLLLSGILIAVAYGRQAAGAYTVVLIVSVAGLGWATLTGDITLDLDADIYVRSLPAWINAAIGTLVFGLIAVSAIGLMYDELHVTVALLDSQKKEIEQLANSDSLTGLASPRLIKNFLRQLLLHIKRYRGQIGLLYIDLDGFKPINDQYGHESGDYVLQQVAQRITRCVRETDIVGRLGGDEFIVILTKLDNDAQMEELAKRILDEFSLPFTFQNNDIPVGCSIGLANSHHYKDIAEKPIEQIVDGFIAQADEAMYVAKRSGKNCYSMAKLDQSVAEP</sequence>
<dbReference type="RefSeq" id="WP_085756752.1">
    <property type="nucleotide sequence ID" value="NZ_CP019343.1"/>
</dbReference>
<dbReference type="InterPro" id="IPR052163">
    <property type="entry name" value="DGC-Regulatory_Protein"/>
</dbReference>
<dbReference type="Gene3D" id="3.30.70.270">
    <property type="match status" value="1"/>
</dbReference>
<dbReference type="STRING" id="716816.BST96_00170"/>
<dbReference type="AlphaFoldDB" id="A0A1X9N4I4"/>
<feature type="domain" description="GGDEF" evidence="3">
    <location>
        <begin position="236"/>
        <end position="377"/>
    </location>
</feature>
<evidence type="ECO:0000256" key="2">
    <source>
        <dbReference type="SAM" id="Phobius"/>
    </source>
</evidence>